<accession>A0A3S4DY33</accession>
<dbReference type="AlphaFoldDB" id="A0A3S4DY33"/>
<organism evidence="1 2">
    <name type="scientific">Paracoccus haematequi</name>
    <dbReference type="NCBI Taxonomy" id="2491866"/>
    <lineage>
        <taxon>Bacteria</taxon>
        <taxon>Pseudomonadati</taxon>
        <taxon>Pseudomonadota</taxon>
        <taxon>Alphaproteobacteria</taxon>
        <taxon>Rhodobacterales</taxon>
        <taxon>Paracoccaceae</taxon>
        <taxon>Paracoccus</taxon>
    </lineage>
</organism>
<protein>
    <submittedName>
        <fullName evidence="1">Uncharacterized protein</fullName>
    </submittedName>
</protein>
<evidence type="ECO:0000313" key="1">
    <source>
        <dbReference type="EMBL" id="VDS10042.1"/>
    </source>
</evidence>
<proteinExistence type="predicted"/>
<keyword evidence="2" id="KW-1185">Reference proteome</keyword>
<evidence type="ECO:0000313" key="2">
    <source>
        <dbReference type="Proteomes" id="UP000270743"/>
    </source>
</evidence>
<dbReference type="EMBL" id="UZWE01000050">
    <property type="protein sequence ID" value="VDS10042.1"/>
    <property type="molecule type" value="Genomic_DNA"/>
</dbReference>
<reference evidence="1 2" key="1">
    <citation type="submission" date="2018-12" db="EMBL/GenBank/DDBJ databases">
        <authorList>
            <person name="Criscuolo A."/>
        </authorList>
    </citation>
    <scope>NUCLEOTIDE SEQUENCE [LARGE SCALE GENOMIC DNA]</scope>
    <source>
        <strain evidence="1">ACIP1116241</strain>
    </source>
</reference>
<dbReference type="RefSeq" id="WP_126155648.1">
    <property type="nucleotide sequence ID" value="NZ_UZWE01000050.1"/>
</dbReference>
<gene>
    <name evidence="1" type="ORF">PARHAE_03253</name>
</gene>
<sequence>MSQTILRPPSIGTYTQSKGPLILTPEWTGEGPAPQYLPGYHLGDPESITLAINETLEPVMSNLFSVKTKRFDLTNEVNVELTARFKSFSPITRAVSMGGSVDTHSQEAGTDTFTFGPGIYDIEKYDIIIGSALNADSENAVMGEPEDGGEYLVDVRTGVFEVFEGNEITFDVSWPSISGRFVTGIASSAGIIGQSKFIGLNNQGVRSLVCLYKTLWKPSTAREMVTDSGLTTIEIKGTAMVVAGKKFGIGYEMDLPALS</sequence>
<dbReference type="Proteomes" id="UP000270743">
    <property type="component" value="Unassembled WGS sequence"/>
</dbReference>
<name>A0A3S4DY33_9RHOB</name>